<dbReference type="InterPro" id="IPR038013">
    <property type="entry name" value="ALG11"/>
</dbReference>
<dbReference type="PANTHER" id="PTHR45919">
    <property type="entry name" value="GDP-MAN:MAN(3)GLCNAC(2)-PP-DOL ALPHA-1,2-MANNOSYLTRANSFERASE"/>
    <property type="match status" value="1"/>
</dbReference>
<dbReference type="InterPro" id="IPR001296">
    <property type="entry name" value="Glyco_trans_1"/>
</dbReference>
<dbReference type="RefSeq" id="WP_094534261.1">
    <property type="nucleotide sequence ID" value="NZ_NHPJ01000130.1"/>
</dbReference>
<dbReference type="EMBL" id="NHPJ01000130">
    <property type="protein sequence ID" value="OYR54181.1"/>
    <property type="molecule type" value="Genomic_DNA"/>
</dbReference>
<feature type="domain" description="Glycosyl transferase family 1" evidence="1">
    <location>
        <begin position="194"/>
        <end position="308"/>
    </location>
</feature>
<evidence type="ECO:0000259" key="1">
    <source>
        <dbReference type="Pfam" id="PF00534"/>
    </source>
</evidence>
<dbReference type="GO" id="GO:0016020">
    <property type="term" value="C:membrane"/>
    <property type="evidence" value="ECO:0007669"/>
    <property type="project" value="TreeGrafter"/>
</dbReference>
<dbReference type="SUPFAM" id="SSF53756">
    <property type="entry name" value="UDP-Glycosyltransferase/glycogen phosphorylase"/>
    <property type="match status" value="1"/>
</dbReference>
<evidence type="ECO:0000313" key="3">
    <source>
        <dbReference type="Proteomes" id="UP000216308"/>
    </source>
</evidence>
<organism evidence="2 3">
    <name type="scientific">Halorubrum halodurans</name>
    <dbReference type="NCBI Taxonomy" id="1383851"/>
    <lineage>
        <taxon>Archaea</taxon>
        <taxon>Methanobacteriati</taxon>
        <taxon>Methanobacteriota</taxon>
        <taxon>Stenosarchaea group</taxon>
        <taxon>Halobacteria</taxon>
        <taxon>Halobacteriales</taxon>
        <taxon>Haloferacaceae</taxon>
        <taxon>Halorubrum</taxon>
    </lineage>
</organism>
<gene>
    <name evidence="2" type="ORF">DJ70_14570</name>
</gene>
<keyword evidence="3" id="KW-1185">Reference proteome</keyword>
<dbReference type="Pfam" id="PF00534">
    <property type="entry name" value="Glycos_transf_1"/>
    <property type="match status" value="1"/>
</dbReference>
<sequence>MKAAVLQNSVGVGGRSKVLAKAIESLDENSYSVDIHTLTGLEGVTRFLNYYQIENVNVTGVSHRGSSVPSSTYQQPVLNFAVRDDLGQYDLVFNSNNCIRFLPLGPRYVHYVHFPTPLIPRVDPKYNQLLYRIASAPLTLLSSLTPAQPDGHVFTNSSFTLNYTEKAWDLIEPQVLYPPALESVMLREFTGEGVVSVGSFHPNKRQMFQLQIAKQFPNTKFRIIGSLASESYYKKCREYVADNGLDNVSLLTDISDQRLRDELHRSRVFIHTMENEHFGIAPAEGMNHGCIPVVHNSGGLREVVPDPEFRFNSMSECKAILDDVLSGSCPPIRSIKTHLEQFTEENFKITLSEHF</sequence>
<evidence type="ECO:0000313" key="2">
    <source>
        <dbReference type="EMBL" id="OYR54181.1"/>
    </source>
</evidence>
<dbReference type="AlphaFoldDB" id="A0A256ICE9"/>
<dbReference type="PANTHER" id="PTHR45919:SF1">
    <property type="entry name" value="GDP-MAN:MAN(3)GLCNAC(2)-PP-DOL ALPHA-1,2-MANNOSYLTRANSFERASE"/>
    <property type="match status" value="1"/>
</dbReference>
<dbReference type="Proteomes" id="UP000216308">
    <property type="component" value="Unassembled WGS sequence"/>
</dbReference>
<reference evidence="2 3" key="1">
    <citation type="journal article" date="2014" name="Front. Microbiol.">
        <title>Population and genomic analysis of the genus Halorubrum.</title>
        <authorList>
            <person name="Fullmer M.S."/>
            <person name="Soucy S.M."/>
            <person name="Swithers K.S."/>
            <person name="Makkay A.M."/>
            <person name="Wheeler R."/>
            <person name="Ventosa A."/>
            <person name="Gogarten J.P."/>
            <person name="Papke R.T."/>
        </authorList>
    </citation>
    <scope>NUCLEOTIDE SEQUENCE [LARGE SCALE GENOMIC DNA]</scope>
    <source>
        <strain evidence="2 3">Cb34</strain>
    </source>
</reference>
<accession>A0A256ICE9</accession>
<dbReference type="GO" id="GO:0006487">
    <property type="term" value="P:protein N-linked glycosylation"/>
    <property type="evidence" value="ECO:0007669"/>
    <property type="project" value="TreeGrafter"/>
</dbReference>
<comment type="caution">
    <text evidence="2">The sequence shown here is derived from an EMBL/GenBank/DDBJ whole genome shotgun (WGS) entry which is preliminary data.</text>
</comment>
<protein>
    <recommendedName>
        <fullName evidence="1">Glycosyl transferase family 1 domain-containing protein</fullName>
    </recommendedName>
</protein>
<dbReference type="Gene3D" id="3.40.50.2000">
    <property type="entry name" value="Glycogen Phosphorylase B"/>
    <property type="match status" value="1"/>
</dbReference>
<proteinExistence type="predicted"/>
<dbReference type="OrthoDB" id="132546at2157"/>
<dbReference type="GO" id="GO:0004377">
    <property type="term" value="F:GDP-Man:Man(3)GlcNAc(2)-PP-Dol alpha-1,2-mannosyltransferase activity"/>
    <property type="evidence" value="ECO:0007669"/>
    <property type="project" value="InterPro"/>
</dbReference>
<name>A0A256ICE9_9EURY</name>